<keyword evidence="3" id="KW-1185">Reference proteome</keyword>
<accession>A0ABS5E335</accession>
<name>A0ABS5E335_9BURK</name>
<evidence type="ECO:0000313" key="3">
    <source>
        <dbReference type="Proteomes" id="UP000672097"/>
    </source>
</evidence>
<reference evidence="2 3" key="1">
    <citation type="submission" date="2021-04" db="EMBL/GenBank/DDBJ databases">
        <title>The genome sequence of type strain Ideonella paludis KCTC 32238.</title>
        <authorList>
            <person name="Liu Y."/>
        </authorList>
    </citation>
    <scope>NUCLEOTIDE SEQUENCE [LARGE SCALE GENOMIC DNA]</scope>
    <source>
        <strain evidence="2 3">KCTC 32238</strain>
    </source>
</reference>
<dbReference type="Gene3D" id="3.40.190.10">
    <property type="entry name" value="Periplasmic binding protein-like II"/>
    <property type="match status" value="1"/>
</dbReference>
<feature type="chain" id="PRO_5046503612" description="Phosphate ABC transporter substrate-binding protein" evidence="1">
    <location>
        <begin position="26"/>
        <end position="137"/>
    </location>
</feature>
<organism evidence="2 3">
    <name type="scientific">Ideonella paludis</name>
    <dbReference type="NCBI Taxonomy" id="1233411"/>
    <lineage>
        <taxon>Bacteria</taxon>
        <taxon>Pseudomonadati</taxon>
        <taxon>Pseudomonadota</taxon>
        <taxon>Betaproteobacteria</taxon>
        <taxon>Burkholderiales</taxon>
        <taxon>Sphaerotilaceae</taxon>
        <taxon>Ideonella</taxon>
    </lineage>
</organism>
<evidence type="ECO:0000313" key="2">
    <source>
        <dbReference type="EMBL" id="MBQ0937825.1"/>
    </source>
</evidence>
<dbReference type="EMBL" id="JAGQDG010000010">
    <property type="protein sequence ID" value="MBQ0937825.1"/>
    <property type="molecule type" value="Genomic_DNA"/>
</dbReference>
<feature type="signal peptide" evidence="1">
    <location>
        <begin position="1"/>
        <end position="25"/>
    </location>
</feature>
<sequence>MCSRARTGPLWSLCAWVLLSAPALGADIVVIVHPQAPAVTRELLADIYLGRSQLLTPIDLPDTSATYAEFYRRATGRDVAQVKSTWSRIIFSGKGLAPRQMGDASAVKRAVASDTKAVGYIERTALDASVKAVLTLE</sequence>
<evidence type="ECO:0008006" key="4">
    <source>
        <dbReference type="Google" id="ProtNLM"/>
    </source>
</evidence>
<proteinExistence type="predicted"/>
<dbReference type="Proteomes" id="UP000672097">
    <property type="component" value="Unassembled WGS sequence"/>
</dbReference>
<keyword evidence="1" id="KW-0732">Signal</keyword>
<evidence type="ECO:0000256" key="1">
    <source>
        <dbReference type="SAM" id="SignalP"/>
    </source>
</evidence>
<gene>
    <name evidence="2" type="ORF">KAK11_21055</name>
</gene>
<comment type="caution">
    <text evidence="2">The sequence shown here is derived from an EMBL/GenBank/DDBJ whole genome shotgun (WGS) entry which is preliminary data.</text>
</comment>
<protein>
    <recommendedName>
        <fullName evidence="4">Phosphate ABC transporter substrate-binding protein</fullName>
    </recommendedName>
</protein>
<dbReference type="SUPFAM" id="SSF53850">
    <property type="entry name" value="Periplasmic binding protein-like II"/>
    <property type="match status" value="1"/>
</dbReference>